<feature type="domain" description="Plasmid pRiA4b Orf3-like" evidence="1">
    <location>
        <begin position="4"/>
        <end position="125"/>
    </location>
</feature>
<dbReference type="PANTHER" id="PTHR41878">
    <property type="entry name" value="LEXA REPRESSOR-RELATED"/>
    <property type="match status" value="1"/>
</dbReference>
<evidence type="ECO:0000259" key="1">
    <source>
        <dbReference type="Pfam" id="PF07929"/>
    </source>
</evidence>
<name>A0A0F9PL62_9ZZZZ</name>
<organism evidence="2">
    <name type="scientific">marine sediment metagenome</name>
    <dbReference type="NCBI Taxonomy" id="412755"/>
    <lineage>
        <taxon>unclassified sequences</taxon>
        <taxon>metagenomes</taxon>
        <taxon>ecological metagenomes</taxon>
    </lineage>
</organism>
<sequence>METIYVFKVALKYRKGLWRRIEISKDQTLREFDEIIRESFNYDLWDHLSMFFSGCAWKSEDFGQIEPGNQGEDIKMQIDQLGLSEGDKLEYVYDFGDDIKHVITLEKIKESEIEDKTPYIIAKNRTRLKYCKQCKNVGKKIKAEWQCVECIENTGEFIYLCDNCLEKDHEGHYTEEIIY</sequence>
<gene>
    <name evidence="2" type="ORF">LCGC14_0829330</name>
</gene>
<comment type="caution">
    <text evidence="2">The sequence shown here is derived from an EMBL/GenBank/DDBJ whole genome shotgun (WGS) entry which is preliminary data.</text>
</comment>
<protein>
    <recommendedName>
        <fullName evidence="1">Plasmid pRiA4b Orf3-like domain-containing protein</fullName>
    </recommendedName>
</protein>
<dbReference type="InterPro" id="IPR024047">
    <property type="entry name" value="MM3350-like_sf"/>
</dbReference>
<reference evidence="2" key="1">
    <citation type="journal article" date="2015" name="Nature">
        <title>Complex archaea that bridge the gap between prokaryotes and eukaryotes.</title>
        <authorList>
            <person name="Spang A."/>
            <person name="Saw J.H."/>
            <person name="Jorgensen S.L."/>
            <person name="Zaremba-Niedzwiedzka K."/>
            <person name="Martijn J."/>
            <person name="Lind A.E."/>
            <person name="van Eijk R."/>
            <person name="Schleper C."/>
            <person name="Guy L."/>
            <person name="Ettema T.J."/>
        </authorList>
    </citation>
    <scope>NUCLEOTIDE SEQUENCE</scope>
</reference>
<dbReference type="InterPro" id="IPR012912">
    <property type="entry name" value="Plasmid_pRiA4b_Orf3-like"/>
</dbReference>
<dbReference type="Pfam" id="PF07929">
    <property type="entry name" value="PRiA4_ORF3"/>
    <property type="match status" value="1"/>
</dbReference>
<accession>A0A0F9PL62</accession>
<dbReference type="PANTHER" id="PTHR41878:SF1">
    <property type="entry name" value="TNPR PROTEIN"/>
    <property type="match status" value="1"/>
</dbReference>
<dbReference type="Gene3D" id="3.10.290.30">
    <property type="entry name" value="MM3350-like"/>
    <property type="match status" value="1"/>
</dbReference>
<dbReference type="SUPFAM" id="SSF159941">
    <property type="entry name" value="MM3350-like"/>
    <property type="match status" value="1"/>
</dbReference>
<proteinExistence type="predicted"/>
<dbReference type="AlphaFoldDB" id="A0A0F9PL62"/>
<dbReference type="EMBL" id="LAZR01002371">
    <property type="protein sequence ID" value="KKN30909.1"/>
    <property type="molecule type" value="Genomic_DNA"/>
</dbReference>
<evidence type="ECO:0000313" key="2">
    <source>
        <dbReference type="EMBL" id="KKN30909.1"/>
    </source>
</evidence>